<keyword evidence="3" id="KW-1003">Cell membrane</keyword>
<protein>
    <submittedName>
        <fullName evidence="5">ABC-type nitrate/sulfonate/bicarbonate transport system permease component</fullName>
    </submittedName>
</protein>
<keyword evidence="4" id="KW-0472">Membrane</keyword>
<evidence type="ECO:0000256" key="2">
    <source>
        <dbReference type="ARBA" id="ARBA00022448"/>
    </source>
</evidence>
<organism evidence="5 6">
    <name type="scientific">Pectinatus brassicae</name>
    <dbReference type="NCBI Taxonomy" id="862415"/>
    <lineage>
        <taxon>Bacteria</taxon>
        <taxon>Bacillati</taxon>
        <taxon>Bacillota</taxon>
        <taxon>Negativicutes</taxon>
        <taxon>Selenomonadales</taxon>
        <taxon>Selenomonadaceae</taxon>
        <taxon>Pectinatus</taxon>
    </lineage>
</organism>
<sequence>MGTIVNSFTPKGKIRPLYIFTIAFIAFAIILSIWALFTLTGSVDPFFLPAPTAVIKTAVDLFTQGTFIADISITVFRVMAGFLIAAAVALPLGLMIGTYAPMSAFLEYEFKMEKIIGRCYGLNPAYCCYWLW</sequence>
<keyword evidence="2" id="KW-0813">Transport</keyword>
<name>A0A840UUN3_9FIRM</name>
<dbReference type="PANTHER" id="PTHR30151:SF0">
    <property type="entry name" value="ABC TRANSPORTER PERMEASE PROTEIN MJ0413-RELATED"/>
    <property type="match status" value="1"/>
</dbReference>
<dbReference type="AlphaFoldDB" id="A0A840UUN3"/>
<keyword evidence="4" id="KW-0812">Transmembrane</keyword>
<dbReference type="EMBL" id="JACHFH010000021">
    <property type="protein sequence ID" value="MBB5336643.1"/>
    <property type="molecule type" value="Genomic_DNA"/>
</dbReference>
<evidence type="ECO:0000256" key="4">
    <source>
        <dbReference type="SAM" id="Phobius"/>
    </source>
</evidence>
<comment type="subcellular location">
    <subcellularLocation>
        <location evidence="1">Cell membrane</location>
        <topology evidence="1">Multi-pass membrane protein</topology>
    </subcellularLocation>
</comment>
<dbReference type="PANTHER" id="PTHR30151">
    <property type="entry name" value="ALKANE SULFONATE ABC TRANSPORTER-RELATED, MEMBRANE SUBUNIT"/>
    <property type="match status" value="1"/>
</dbReference>
<evidence type="ECO:0000256" key="3">
    <source>
        <dbReference type="ARBA" id="ARBA00022475"/>
    </source>
</evidence>
<comment type="caution">
    <text evidence="5">The sequence shown here is derived from an EMBL/GenBank/DDBJ whole genome shotgun (WGS) entry which is preliminary data.</text>
</comment>
<feature type="transmembrane region" description="Helical" evidence="4">
    <location>
        <begin position="17"/>
        <end position="37"/>
    </location>
</feature>
<evidence type="ECO:0000313" key="6">
    <source>
        <dbReference type="Proteomes" id="UP000559117"/>
    </source>
</evidence>
<accession>A0A840UUN3</accession>
<dbReference type="GO" id="GO:0005886">
    <property type="term" value="C:plasma membrane"/>
    <property type="evidence" value="ECO:0007669"/>
    <property type="project" value="UniProtKB-SubCell"/>
</dbReference>
<evidence type="ECO:0000313" key="5">
    <source>
        <dbReference type="EMBL" id="MBB5336643.1"/>
    </source>
</evidence>
<dbReference type="RefSeq" id="WP_183861763.1">
    <property type="nucleotide sequence ID" value="NZ_JACHFH010000021.1"/>
</dbReference>
<evidence type="ECO:0000256" key="1">
    <source>
        <dbReference type="ARBA" id="ARBA00004651"/>
    </source>
</evidence>
<dbReference type="Proteomes" id="UP000559117">
    <property type="component" value="Unassembled WGS sequence"/>
</dbReference>
<gene>
    <name evidence="5" type="ORF">HNR32_001794</name>
</gene>
<feature type="transmembrane region" description="Helical" evidence="4">
    <location>
        <begin position="82"/>
        <end position="106"/>
    </location>
</feature>
<keyword evidence="4" id="KW-1133">Transmembrane helix</keyword>
<keyword evidence="6" id="KW-1185">Reference proteome</keyword>
<proteinExistence type="predicted"/>
<reference evidence="5 6" key="1">
    <citation type="submission" date="2020-08" db="EMBL/GenBank/DDBJ databases">
        <title>Genomic Encyclopedia of Type Strains, Phase IV (KMG-IV): sequencing the most valuable type-strain genomes for metagenomic binning, comparative biology and taxonomic classification.</title>
        <authorList>
            <person name="Goeker M."/>
        </authorList>
    </citation>
    <scope>NUCLEOTIDE SEQUENCE [LARGE SCALE GENOMIC DNA]</scope>
    <source>
        <strain evidence="5 6">DSM 24661</strain>
    </source>
</reference>